<feature type="transmembrane region" description="Helical" evidence="1">
    <location>
        <begin position="364"/>
        <end position="385"/>
    </location>
</feature>
<keyword evidence="3" id="KW-1185">Reference proteome</keyword>
<accession>A0ABP6SAJ3</accession>
<keyword evidence="1" id="KW-0812">Transmembrane</keyword>
<feature type="transmembrane region" description="Helical" evidence="1">
    <location>
        <begin position="296"/>
        <end position="318"/>
    </location>
</feature>
<dbReference type="RefSeq" id="WP_345036314.1">
    <property type="nucleotide sequence ID" value="NZ_BAAAYL010000001.1"/>
</dbReference>
<sequence length="736" mass="75047">MSGARRSATAQLLAVGRRTAAGRQDPRALVQSLCLILAATAAALLLWGTLANHAVYQGRDSRSAARMPVAAASEAGAAAWWTDGSDSHGDRTFSVIRISPATPAAPLPPGLPRWPEPGESFVSPALLEEMPSAATRYGRQAGTISPEGLADPGELFVYLRPPIGAETRAAGAGSFGVTGYGVPHVNAEFFTSQGSARPETDLYWLMGPLLGLPVAVLLVVASRLGARRRDRRLAVLHAIGAGPSVRARIAAGECLGPLALGTVLAGVPLTVLALTGVRLPVTGYEIAAGDLAPLRIWFPLGLVALWAALCSLFAALHLRSRGGSGNRPRPAGDRPPSWPGYLCAAGAVSALWGAMIGGAVGVRIFMAATVLALAGLPPVLGRAAAGLAARLTGRGTADGGKRSGDAARLIGGRWAAAHPGVIARASAALAVLLGLLAQMQVTVTDLTTEARAATVLAEKLDGRMVRVSSAPADPAAAERFLAALAPGDRVLRITESDSGPPVLGGTCEDLAALGPLTTCPRTTTVSAEHLYTARTPRTEALRWTAGGTMGVRAAAAGPGLMRGAEQLVVLTAGPGGRDRVAGAAYASLRQSSVSVPGEEYAAGSKARARIADWVVLVALAGFVLLALTGAVGLLHAFLDRAEELRPLAGYTSGARFHLRIAWWGMGVPMGFALMLATGFAAVLAGVNLGFLARSGDSPLGLLGAGLALSAVLCAAATAAGGLLSSRFTHRWVPSGD</sequence>
<comment type="caution">
    <text evidence="2">The sequence shown here is derived from an EMBL/GenBank/DDBJ whole genome shotgun (WGS) entry which is preliminary data.</text>
</comment>
<evidence type="ECO:0000256" key="1">
    <source>
        <dbReference type="SAM" id="Phobius"/>
    </source>
</evidence>
<proteinExistence type="predicted"/>
<name>A0ABP6SAJ3_9ACTN</name>
<keyword evidence="1" id="KW-1133">Transmembrane helix</keyword>
<feature type="transmembrane region" description="Helical" evidence="1">
    <location>
        <begin position="613"/>
        <end position="638"/>
    </location>
</feature>
<organism evidence="2 3">
    <name type="scientific">Streptomyces sannanensis</name>
    <dbReference type="NCBI Taxonomy" id="285536"/>
    <lineage>
        <taxon>Bacteria</taxon>
        <taxon>Bacillati</taxon>
        <taxon>Actinomycetota</taxon>
        <taxon>Actinomycetes</taxon>
        <taxon>Kitasatosporales</taxon>
        <taxon>Streptomycetaceae</taxon>
        <taxon>Streptomyces</taxon>
    </lineage>
</organism>
<evidence type="ECO:0000313" key="3">
    <source>
        <dbReference type="Proteomes" id="UP001499990"/>
    </source>
</evidence>
<feature type="transmembrane region" description="Helical" evidence="1">
    <location>
        <begin position="338"/>
        <end position="358"/>
    </location>
</feature>
<reference evidence="3" key="1">
    <citation type="journal article" date="2019" name="Int. J. Syst. Evol. Microbiol.">
        <title>The Global Catalogue of Microorganisms (GCM) 10K type strain sequencing project: providing services to taxonomists for standard genome sequencing and annotation.</title>
        <authorList>
            <consortium name="The Broad Institute Genomics Platform"/>
            <consortium name="The Broad Institute Genome Sequencing Center for Infectious Disease"/>
            <person name="Wu L."/>
            <person name="Ma J."/>
        </authorList>
    </citation>
    <scope>NUCLEOTIDE SEQUENCE [LARGE SCALE GENOMIC DNA]</scope>
    <source>
        <strain evidence="3">JCM 9651</strain>
    </source>
</reference>
<feature type="transmembrane region" description="Helical" evidence="1">
    <location>
        <begin position="202"/>
        <end position="222"/>
    </location>
</feature>
<gene>
    <name evidence="2" type="ORF">GCM10020367_23440</name>
</gene>
<dbReference type="Proteomes" id="UP001499990">
    <property type="component" value="Unassembled WGS sequence"/>
</dbReference>
<evidence type="ECO:0008006" key="4">
    <source>
        <dbReference type="Google" id="ProtNLM"/>
    </source>
</evidence>
<evidence type="ECO:0000313" key="2">
    <source>
        <dbReference type="EMBL" id="GAA3371705.1"/>
    </source>
</evidence>
<protein>
    <recommendedName>
        <fullName evidence="4">ABC transporter permease</fullName>
    </recommendedName>
</protein>
<feature type="transmembrane region" description="Helical" evidence="1">
    <location>
        <begin position="254"/>
        <end position="276"/>
    </location>
</feature>
<feature type="transmembrane region" description="Helical" evidence="1">
    <location>
        <begin position="28"/>
        <end position="50"/>
    </location>
</feature>
<feature type="transmembrane region" description="Helical" evidence="1">
    <location>
        <begin position="671"/>
        <end position="692"/>
    </location>
</feature>
<keyword evidence="1" id="KW-0472">Membrane</keyword>
<feature type="transmembrane region" description="Helical" evidence="1">
    <location>
        <begin position="699"/>
        <end position="723"/>
    </location>
</feature>
<dbReference type="EMBL" id="BAAAYL010000001">
    <property type="protein sequence ID" value="GAA3371705.1"/>
    <property type="molecule type" value="Genomic_DNA"/>
</dbReference>